<dbReference type="GO" id="GO:0006265">
    <property type="term" value="P:DNA topological change"/>
    <property type="evidence" value="ECO:0007669"/>
    <property type="project" value="InterPro"/>
</dbReference>
<dbReference type="Proteomes" id="UP000233375">
    <property type="component" value="Unassembled WGS sequence"/>
</dbReference>
<evidence type="ECO:0000259" key="1">
    <source>
        <dbReference type="PROSITE" id="PS50965"/>
    </source>
</evidence>
<comment type="caution">
    <text evidence="2">The sequence shown here is derived from an EMBL/GenBank/DDBJ whole genome shotgun (WGS) entry which is preliminary data.</text>
</comment>
<dbReference type="GO" id="GO:0003916">
    <property type="term" value="F:DNA topoisomerase activity"/>
    <property type="evidence" value="ECO:0007669"/>
    <property type="project" value="InterPro"/>
</dbReference>
<protein>
    <recommendedName>
        <fullName evidence="1">NERD domain-containing protein</fullName>
    </recommendedName>
</protein>
<evidence type="ECO:0000313" key="2">
    <source>
        <dbReference type="EMBL" id="PKG24760.1"/>
    </source>
</evidence>
<dbReference type="Pfam" id="PF01396">
    <property type="entry name" value="Zn_ribbon_Top1"/>
    <property type="match status" value="1"/>
</dbReference>
<dbReference type="PROSITE" id="PS50965">
    <property type="entry name" value="NERD"/>
    <property type="match status" value="1"/>
</dbReference>
<dbReference type="GO" id="GO:0003677">
    <property type="term" value="F:DNA binding"/>
    <property type="evidence" value="ECO:0007669"/>
    <property type="project" value="InterPro"/>
</dbReference>
<dbReference type="AlphaFoldDB" id="A0A2N0Z5I3"/>
<evidence type="ECO:0000313" key="3">
    <source>
        <dbReference type="Proteomes" id="UP000233375"/>
    </source>
</evidence>
<gene>
    <name evidence="2" type="ORF">CWS01_05800</name>
</gene>
<dbReference type="EMBL" id="PISE01000011">
    <property type="protein sequence ID" value="PKG24760.1"/>
    <property type="molecule type" value="Genomic_DNA"/>
</dbReference>
<dbReference type="Pfam" id="PF08378">
    <property type="entry name" value="NERD"/>
    <property type="match status" value="1"/>
</dbReference>
<dbReference type="OrthoDB" id="5782056at2"/>
<dbReference type="RefSeq" id="WP_101176237.1">
    <property type="nucleotide sequence ID" value="NZ_PISE01000011.1"/>
</dbReference>
<dbReference type="InterPro" id="IPR013498">
    <property type="entry name" value="Topo_IA_Znf"/>
</dbReference>
<name>A0A2N0Z5I3_9BACI</name>
<dbReference type="SUPFAM" id="SSF57783">
    <property type="entry name" value="Zinc beta-ribbon"/>
    <property type="match status" value="1"/>
</dbReference>
<reference evidence="2 3" key="1">
    <citation type="journal article" date="2003" name="Int. J. Syst. Evol. Microbiol.">
        <title>Bacillus nealsonii sp. nov., isolated from a spacecraft-assembly facility, whose spores are gamma-radiation resistant.</title>
        <authorList>
            <person name="Venkateswaran K."/>
            <person name="Kempf M."/>
            <person name="Chen F."/>
            <person name="Satomi M."/>
            <person name="Nicholson W."/>
            <person name="Kern R."/>
        </authorList>
    </citation>
    <scope>NUCLEOTIDE SEQUENCE [LARGE SCALE GENOMIC DNA]</scope>
    <source>
        <strain evidence="2 3">FO-92</strain>
    </source>
</reference>
<feature type="domain" description="NERD" evidence="1">
    <location>
        <begin position="26"/>
        <end position="143"/>
    </location>
</feature>
<proteinExistence type="predicted"/>
<dbReference type="Gene3D" id="3.30.65.10">
    <property type="entry name" value="Bacterial Topoisomerase I, domain 1"/>
    <property type="match status" value="1"/>
</dbReference>
<dbReference type="InterPro" id="IPR011528">
    <property type="entry name" value="NERD"/>
</dbReference>
<keyword evidence="3" id="KW-1185">Reference proteome</keyword>
<sequence>MIATMIPLLLLLAFSLLLKASYPKLKGMVGESRVKKLLSKLDKGSYKLWNDLYIPNSKQNTSQVDHVLLSENGLFVLETKNYAGWIFGNENSRNWTQVIYKQKEKFYNPIWQNHGHIQALKEYLQEELPNDFPIYSIIVFSNEATLKNDASFEKAIVIQNKQLLATIKKLYSNPYTGPSRIDHIRDKLASLEITSLKEKKQTAKKHVKQIKSDLKDNKQKIKKNICPCCGSKLVKRRGKNGSFTGCSSFPKCRFTKTG</sequence>
<organism evidence="2 3">
    <name type="scientific">Niallia nealsonii</name>
    <dbReference type="NCBI Taxonomy" id="115979"/>
    <lineage>
        <taxon>Bacteria</taxon>
        <taxon>Bacillati</taxon>
        <taxon>Bacillota</taxon>
        <taxon>Bacilli</taxon>
        <taxon>Bacillales</taxon>
        <taxon>Bacillaceae</taxon>
        <taxon>Niallia</taxon>
    </lineage>
</organism>
<dbReference type="GO" id="GO:0005694">
    <property type="term" value="C:chromosome"/>
    <property type="evidence" value="ECO:0007669"/>
    <property type="project" value="InterPro"/>
</dbReference>
<accession>A0A2N0Z5I3</accession>